<name>A0A2A6D3X5_PRIPA</name>
<evidence type="ECO:0000256" key="5">
    <source>
        <dbReference type="ARBA" id="ARBA00022703"/>
    </source>
</evidence>
<proteinExistence type="inferred from homology"/>
<dbReference type="PANTHER" id="PTHR11256">
    <property type="entry name" value="BCL-2 RELATED"/>
    <property type="match status" value="1"/>
</dbReference>
<keyword evidence="10" id="KW-0812">Transmembrane</keyword>
<evidence type="ECO:0000256" key="6">
    <source>
        <dbReference type="ARBA" id="ARBA00023136"/>
    </source>
</evidence>
<feature type="domain" description="Bcl-2 Bcl-2 homology region 1-3" evidence="11">
    <location>
        <begin position="52"/>
        <end position="157"/>
    </location>
</feature>
<dbReference type="Gene3D" id="1.10.437.10">
    <property type="entry name" value="Blc2-like"/>
    <property type="match status" value="1"/>
</dbReference>
<keyword evidence="10" id="KW-1133">Transmembrane helix</keyword>
<evidence type="ECO:0000256" key="7">
    <source>
        <dbReference type="ARBA" id="ARBA00074753"/>
    </source>
</evidence>
<dbReference type="InterPro" id="IPR002475">
    <property type="entry name" value="Bcl2-like"/>
</dbReference>
<reference evidence="12" key="2">
    <citation type="submission" date="2022-06" db="UniProtKB">
        <authorList>
            <consortium name="EnsemblMetazoa"/>
        </authorList>
    </citation>
    <scope>IDENTIFICATION</scope>
    <source>
        <strain evidence="12">PS312</strain>
    </source>
</reference>
<dbReference type="AlphaFoldDB" id="A0A2A6D3X5"/>
<keyword evidence="5" id="KW-0053">Apoptosis</keyword>
<keyword evidence="13" id="KW-1185">Reference proteome</keyword>
<evidence type="ECO:0000256" key="10">
    <source>
        <dbReference type="SAM" id="Phobius"/>
    </source>
</evidence>
<dbReference type="GO" id="GO:0015267">
    <property type="term" value="F:channel activity"/>
    <property type="evidence" value="ECO:0000318"/>
    <property type="project" value="GO_Central"/>
</dbReference>
<dbReference type="SUPFAM" id="SSF56854">
    <property type="entry name" value="Bcl-2 inhibitors of programmed cell death"/>
    <property type="match status" value="1"/>
</dbReference>
<keyword evidence="6 10" id="KW-0472">Membrane</keyword>
<dbReference type="GO" id="GO:0008630">
    <property type="term" value="P:intrinsic apoptotic signaling pathway in response to DNA damage"/>
    <property type="evidence" value="ECO:0000318"/>
    <property type="project" value="GO_Central"/>
</dbReference>
<comment type="similarity">
    <text evidence="4">Belongs to the Bcl-2 family.</text>
</comment>
<dbReference type="PANTHER" id="PTHR11256:SF50">
    <property type="entry name" value="APOPTOSIS REGULATOR CED-9"/>
    <property type="match status" value="1"/>
</dbReference>
<dbReference type="InterPro" id="IPR036834">
    <property type="entry name" value="Bcl-2-like_sf"/>
</dbReference>
<feature type="compositionally biased region" description="Low complexity" evidence="9">
    <location>
        <begin position="198"/>
        <end position="207"/>
    </location>
</feature>
<feature type="region of interest" description="Disordered" evidence="9">
    <location>
        <begin position="183"/>
        <end position="207"/>
    </location>
</feature>
<evidence type="ECO:0000256" key="9">
    <source>
        <dbReference type="SAM" id="MobiDB-lite"/>
    </source>
</evidence>
<evidence type="ECO:0000313" key="13">
    <source>
        <dbReference type="Proteomes" id="UP000005239"/>
    </source>
</evidence>
<feature type="transmembrane region" description="Helical" evidence="10">
    <location>
        <begin position="212"/>
        <end position="231"/>
    </location>
</feature>
<evidence type="ECO:0000259" key="11">
    <source>
        <dbReference type="SMART" id="SM00337"/>
    </source>
</evidence>
<evidence type="ECO:0000256" key="8">
    <source>
        <dbReference type="ARBA" id="ARBA00081340"/>
    </source>
</evidence>
<dbReference type="OrthoDB" id="6021377at2759"/>
<dbReference type="GO" id="GO:0043204">
    <property type="term" value="C:perikaryon"/>
    <property type="evidence" value="ECO:0007669"/>
    <property type="project" value="UniProtKB-SubCell"/>
</dbReference>
<dbReference type="GO" id="GO:0012505">
    <property type="term" value="C:endomembrane system"/>
    <property type="evidence" value="ECO:0007669"/>
    <property type="project" value="UniProtKB-SubCell"/>
</dbReference>
<dbReference type="GO" id="GO:0043065">
    <property type="term" value="P:positive regulation of apoptotic process"/>
    <property type="evidence" value="ECO:0000318"/>
    <property type="project" value="GO_Central"/>
</dbReference>
<evidence type="ECO:0000256" key="3">
    <source>
        <dbReference type="ARBA" id="ARBA00004484"/>
    </source>
</evidence>
<evidence type="ECO:0000256" key="2">
    <source>
        <dbReference type="ARBA" id="ARBA00004318"/>
    </source>
</evidence>
<dbReference type="GO" id="GO:0001836">
    <property type="term" value="P:release of cytochrome c from mitochondria"/>
    <property type="evidence" value="ECO:0000318"/>
    <property type="project" value="GO_Central"/>
</dbReference>
<dbReference type="EnsemblMetazoa" id="PPA19867.1">
    <property type="protein sequence ID" value="PPA19867.1"/>
    <property type="gene ID" value="WBGene00109421"/>
</dbReference>
<reference evidence="13" key="1">
    <citation type="journal article" date="2008" name="Nat. Genet.">
        <title>The Pristionchus pacificus genome provides a unique perspective on nematode lifestyle and parasitism.</title>
        <authorList>
            <person name="Dieterich C."/>
            <person name="Clifton S.W."/>
            <person name="Schuster L.N."/>
            <person name="Chinwalla A."/>
            <person name="Delehaunty K."/>
            <person name="Dinkelacker I."/>
            <person name="Fulton L."/>
            <person name="Fulton R."/>
            <person name="Godfrey J."/>
            <person name="Minx P."/>
            <person name="Mitreva M."/>
            <person name="Roeseler W."/>
            <person name="Tian H."/>
            <person name="Witte H."/>
            <person name="Yang S.P."/>
            <person name="Wilson R.K."/>
            <person name="Sommer R.J."/>
        </authorList>
    </citation>
    <scope>NUCLEOTIDE SEQUENCE [LARGE SCALE GENOMIC DNA]</scope>
    <source>
        <strain evidence="13">PS312</strain>
    </source>
</reference>
<dbReference type="InterPro" id="IPR046371">
    <property type="entry name" value="Bcl-2_BH1-3"/>
</dbReference>
<sequence length="235" mass="26726">MAVQYDHDWEDPRLAVEGFVTNYIVARLAREDLEWREAPDVPVGADNEHNAMRTMCEIFEERRQEELLELSKDLEDTNNLHFARYSEVVKEFSVNDTDIPNEMTYGRMVGLIAFAGLMCVERAKEGNRRDVGQIALYTSKIIDSGIRLTWIESMRSWANLMMDEYQARFMEMAVAVGMRRNGVSRRPNGVAPPPRPPTQSSSSSRPSRRSSLLFAVGSVAIVGSFVAYRALMKSH</sequence>
<dbReference type="PROSITE" id="PS50062">
    <property type="entry name" value="BCL2_FAMILY"/>
    <property type="match status" value="1"/>
</dbReference>
<evidence type="ECO:0000256" key="4">
    <source>
        <dbReference type="ARBA" id="ARBA00009458"/>
    </source>
</evidence>
<protein>
    <recommendedName>
        <fullName evidence="7">Apoptosis regulator ced-9</fullName>
    </recommendedName>
    <alternativeName>
        <fullName evidence="8">Cell death protein 9</fullName>
    </alternativeName>
</protein>
<organism evidence="12 13">
    <name type="scientific">Pristionchus pacificus</name>
    <name type="common">Parasitic nematode worm</name>
    <dbReference type="NCBI Taxonomy" id="54126"/>
    <lineage>
        <taxon>Eukaryota</taxon>
        <taxon>Metazoa</taxon>
        <taxon>Ecdysozoa</taxon>
        <taxon>Nematoda</taxon>
        <taxon>Chromadorea</taxon>
        <taxon>Rhabditida</taxon>
        <taxon>Rhabditina</taxon>
        <taxon>Diplogasteromorpha</taxon>
        <taxon>Diplogasteroidea</taxon>
        <taxon>Neodiplogasteridae</taxon>
        <taxon>Pristionchus</taxon>
    </lineage>
</organism>
<gene>
    <name evidence="12" type="primary">WBGene00109421</name>
</gene>
<dbReference type="GO" id="GO:0097192">
    <property type="term" value="P:extrinsic apoptotic signaling pathway in absence of ligand"/>
    <property type="evidence" value="ECO:0000318"/>
    <property type="project" value="GO_Central"/>
</dbReference>
<comment type="subcellular location">
    <subcellularLocation>
        <location evidence="1">Endomembrane system</location>
        <topology evidence="1">Peripheral membrane protein</topology>
    </subcellularLocation>
    <subcellularLocation>
        <location evidence="2">Mitochondrion membrane</location>
        <topology evidence="2">Peripheral membrane protein</topology>
    </subcellularLocation>
    <subcellularLocation>
        <location evidence="3">Perikaryon</location>
    </subcellularLocation>
</comment>
<dbReference type="Proteomes" id="UP000005239">
    <property type="component" value="Unassembled WGS sequence"/>
</dbReference>
<dbReference type="FunFam" id="1.10.437.10:FF:000022">
    <property type="entry name" value="Apoptosis regulator ced-9"/>
    <property type="match status" value="1"/>
</dbReference>
<accession>A0A2A6D3X5</accession>
<evidence type="ECO:0000313" key="12">
    <source>
        <dbReference type="EnsemblMetazoa" id="PPA19867.1"/>
    </source>
</evidence>
<dbReference type="Pfam" id="PF00452">
    <property type="entry name" value="Bcl-2"/>
    <property type="match status" value="1"/>
</dbReference>
<dbReference type="SMART" id="SM00337">
    <property type="entry name" value="BCL"/>
    <property type="match status" value="1"/>
</dbReference>
<dbReference type="GO" id="GO:0005741">
    <property type="term" value="C:mitochondrial outer membrane"/>
    <property type="evidence" value="ECO:0000318"/>
    <property type="project" value="GO_Central"/>
</dbReference>
<dbReference type="InterPro" id="IPR026298">
    <property type="entry name" value="Bcl-2_fam"/>
</dbReference>
<accession>A0A8R1YLV8</accession>
<evidence type="ECO:0000256" key="1">
    <source>
        <dbReference type="ARBA" id="ARBA00004184"/>
    </source>
</evidence>